<keyword evidence="3" id="KW-1185">Reference proteome</keyword>
<evidence type="ECO:0000313" key="3">
    <source>
        <dbReference type="Proteomes" id="UP000013909"/>
    </source>
</evidence>
<dbReference type="STRING" id="1232681.ADIS_1349"/>
<dbReference type="AlphaFoldDB" id="R7ZVP4"/>
<dbReference type="Proteomes" id="UP000013909">
    <property type="component" value="Unassembled WGS sequence"/>
</dbReference>
<dbReference type="EMBL" id="AQHR01000041">
    <property type="protein sequence ID" value="EON78152.1"/>
    <property type="molecule type" value="Genomic_DNA"/>
</dbReference>
<organism evidence="2 3">
    <name type="scientific">Lunatimonas lonarensis</name>
    <dbReference type="NCBI Taxonomy" id="1232681"/>
    <lineage>
        <taxon>Bacteria</taxon>
        <taxon>Pseudomonadati</taxon>
        <taxon>Bacteroidota</taxon>
        <taxon>Cytophagia</taxon>
        <taxon>Cytophagales</taxon>
        <taxon>Cyclobacteriaceae</taxon>
    </lineage>
</organism>
<sequence>MNHKAFIFGWILVGLLGCSPSKLQVTEVAEDFVLEKYSTFDFYKTDASGDLGDNYQAGIDFLKGEIAKQMAYRGLLRDEESPQVWVNIGVWVEEQTQTRETGLVTDPGTFNYIGQRRYSWKSETVELGTYKKGTVTLHLVDATENNALWIGTVEEILVSNEDRLRNRIMRGVEKVFIEIP</sequence>
<accession>R7ZVP4</accession>
<reference evidence="2 3" key="1">
    <citation type="submission" date="2013-02" db="EMBL/GenBank/DDBJ databases">
        <title>A novel strain isolated from Lonar lake, Maharashtra, India.</title>
        <authorList>
            <person name="Singh A."/>
        </authorList>
    </citation>
    <scope>NUCLEOTIDE SEQUENCE [LARGE SCALE GENOMIC DNA]</scope>
    <source>
        <strain evidence="2 3">AK24</strain>
    </source>
</reference>
<dbReference type="RefSeq" id="WP_010853493.1">
    <property type="nucleotide sequence ID" value="NZ_AQHR01000041.1"/>
</dbReference>
<keyword evidence="2" id="KW-0449">Lipoprotein</keyword>
<protein>
    <submittedName>
        <fullName evidence="2">Lipoprotein, putative</fullName>
    </submittedName>
</protein>
<feature type="domain" description="DUF4136" evidence="1">
    <location>
        <begin position="27"/>
        <end position="180"/>
    </location>
</feature>
<evidence type="ECO:0000259" key="1">
    <source>
        <dbReference type="Pfam" id="PF13590"/>
    </source>
</evidence>
<proteinExistence type="predicted"/>
<dbReference type="PROSITE" id="PS51257">
    <property type="entry name" value="PROKAR_LIPOPROTEIN"/>
    <property type="match status" value="1"/>
</dbReference>
<dbReference type="Gene3D" id="3.30.160.670">
    <property type="match status" value="1"/>
</dbReference>
<dbReference type="Pfam" id="PF13590">
    <property type="entry name" value="DUF4136"/>
    <property type="match status" value="1"/>
</dbReference>
<name>R7ZVP4_9BACT</name>
<evidence type="ECO:0000313" key="2">
    <source>
        <dbReference type="EMBL" id="EON78152.1"/>
    </source>
</evidence>
<gene>
    <name evidence="2" type="ORF">ADIS_1349</name>
</gene>
<dbReference type="InterPro" id="IPR025411">
    <property type="entry name" value="DUF4136"/>
</dbReference>
<comment type="caution">
    <text evidence="2">The sequence shown here is derived from an EMBL/GenBank/DDBJ whole genome shotgun (WGS) entry which is preliminary data.</text>
</comment>
<dbReference type="OrthoDB" id="118896at2"/>